<name>A0A511D4H6_9PSEU</name>
<evidence type="ECO:0000313" key="2">
    <source>
        <dbReference type="Proteomes" id="UP000321328"/>
    </source>
</evidence>
<accession>A0A511D4H6</accession>
<gene>
    <name evidence="1" type="ORF">PA7_16550</name>
</gene>
<evidence type="ECO:0000313" key="1">
    <source>
        <dbReference type="EMBL" id="GEL17818.1"/>
    </source>
</evidence>
<keyword evidence="2" id="KW-1185">Reference proteome</keyword>
<dbReference type="Proteomes" id="UP000321328">
    <property type="component" value="Unassembled WGS sequence"/>
</dbReference>
<reference evidence="1 2" key="1">
    <citation type="submission" date="2019-07" db="EMBL/GenBank/DDBJ databases">
        <title>Whole genome shotgun sequence of Pseudonocardia asaccharolytica NBRC 16224.</title>
        <authorList>
            <person name="Hosoyama A."/>
            <person name="Uohara A."/>
            <person name="Ohji S."/>
            <person name="Ichikawa N."/>
        </authorList>
    </citation>
    <scope>NUCLEOTIDE SEQUENCE [LARGE SCALE GENOMIC DNA]</scope>
    <source>
        <strain evidence="1 2">NBRC 16224</strain>
    </source>
</reference>
<sequence>MQLESTELLLEFIGGHDGGAAPRLAQLRPDAAELTELTELWDQLVEALLGLARHGLTTATFRPTTCSSTTPGWS</sequence>
<comment type="caution">
    <text evidence="1">The sequence shown here is derived from an EMBL/GenBank/DDBJ whole genome shotgun (WGS) entry which is preliminary data.</text>
</comment>
<dbReference type="AlphaFoldDB" id="A0A511D4H6"/>
<proteinExistence type="predicted"/>
<dbReference type="STRING" id="1123024.GCA_000423625_00120"/>
<dbReference type="EMBL" id="BJVI01000012">
    <property type="protein sequence ID" value="GEL17818.1"/>
    <property type="molecule type" value="Genomic_DNA"/>
</dbReference>
<protein>
    <submittedName>
        <fullName evidence="1">Uncharacterized protein</fullName>
    </submittedName>
</protein>
<organism evidence="1 2">
    <name type="scientific">Pseudonocardia asaccharolytica DSM 44247 = NBRC 16224</name>
    <dbReference type="NCBI Taxonomy" id="1123024"/>
    <lineage>
        <taxon>Bacteria</taxon>
        <taxon>Bacillati</taxon>
        <taxon>Actinomycetota</taxon>
        <taxon>Actinomycetes</taxon>
        <taxon>Pseudonocardiales</taxon>
        <taxon>Pseudonocardiaceae</taxon>
        <taxon>Pseudonocardia</taxon>
    </lineage>
</organism>